<dbReference type="PaxDb" id="39947-A0A0P0WY59"/>
<sequence length="219" mass="24487">SLSGGTQGREGAVVVAAARVERERRRCTEEGSSGARCCAEGGTVAVAAHCRWARRGAHGAGARRRRSKRVVQLAAGRGTAQELDGMGTRHRSVQREGHGQRCGEEAHGEKTSTTRRKALGRCSRRKKGGGVLLLPLRRWSREGAEVVPRRCRSDHRRGGWRRRAVGRGCRRYAHQRQHHMGIRGDVDVLLLVLNMYWCFCLTCFFCGHKFVPCIFFWAI</sequence>
<protein>
    <submittedName>
        <fullName evidence="2">Os06g0582400 protein</fullName>
    </submittedName>
</protein>
<organism evidence="2 3">
    <name type="scientific">Oryza sativa subsp. japonica</name>
    <name type="common">Rice</name>
    <dbReference type="NCBI Taxonomy" id="39947"/>
    <lineage>
        <taxon>Eukaryota</taxon>
        <taxon>Viridiplantae</taxon>
        <taxon>Streptophyta</taxon>
        <taxon>Embryophyta</taxon>
        <taxon>Tracheophyta</taxon>
        <taxon>Spermatophyta</taxon>
        <taxon>Magnoliopsida</taxon>
        <taxon>Liliopsida</taxon>
        <taxon>Poales</taxon>
        <taxon>Poaceae</taxon>
        <taxon>BOP clade</taxon>
        <taxon>Oryzoideae</taxon>
        <taxon>Oryzeae</taxon>
        <taxon>Oryzinae</taxon>
        <taxon>Oryza</taxon>
        <taxon>Oryza sativa</taxon>
    </lineage>
</organism>
<reference evidence="2 3" key="3">
    <citation type="journal article" date="2013" name="Rice">
        <title>Improvement of the Oryza sativa Nipponbare reference genome using next generation sequence and optical map data.</title>
        <authorList>
            <person name="Kawahara Y."/>
            <person name="de la Bastide M."/>
            <person name="Hamilton J.P."/>
            <person name="Kanamori H."/>
            <person name="McCombie W.R."/>
            <person name="Ouyang S."/>
            <person name="Schwartz D.C."/>
            <person name="Tanaka T."/>
            <person name="Wu J."/>
            <person name="Zhou S."/>
            <person name="Childs K.L."/>
            <person name="Davidson R.M."/>
            <person name="Lin H."/>
            <person name="Quesada-Ocampo L."/>
            <person name="Vaillancourt B."/>
            <person name="Sakai H."/>
            <person name="Lee S.S."/>
            <person name="Kim J."/>
            <person name="Numa H."/>
            <person name="Itoh T."/>
            <person name="Buell C.R."/>
            <person name="Matsumoto T."/>
        </authorList>
    </citation>
    <scope>NUCLEOTIDE SEQUENCE [LARGE SCALE GENOMIC DNA]</scope>
    <source>
        <strain evidence="3">cv. Nipponbare</strain>
    </source>
</reference>
<reference evidence="2 3" key="2">
    <citation type="journal article" date="2013" name="Plant Cell Physiol.">
        <title>Rice Annotation Project Database (RAP-DB): an integrative and interactive database for rice genomics.</title>
        <authorList>
            <person name="Sakai H."/>
            <person name="Lee S.S."/>
            <person name="Tanaka T."/>
            <person name="Numa H."/>
            <person name="Kim J."/>
            <person name="Kawahara Y."/>
            <person name="Wakimoto H."/>
            <person name="Yang C.C."/>
            <person name="Iwamoto M."/>
            <person name="Abe T."/>
            <person name="Yamada Y."/>
            <person name="Muto A."/>
            <person name="Inokuchi H."/>
            <person name="Ikemura T."/>
            <person name="Matsumoto T."/>
            <person name="Sasaki T."/>
            <person name="Itoh T."/>
        </authorList>
    </citation>
    <scope>NUCLEOTIDE SEQUENCE [LARGE SCALE GENOMIC DNA]</scope>
    <source>
        <strain evidence="3">cv. Nipponbare</strain>
    </source>
</reference>
<dbReference type="Proteomes" id="UP000059680">
    <property type="component" value="Chromosome 6"/>
</dbReference>
<dbReference type="InParanoid" id="A0A0P0WY59"/>
<accession>A0A0P0WY59</accession>
<reference evidence="3" key="1">
    <citation type="journal article" date="2005" name="Nature">
        <title>The map-based sequence of the rice genome.</title>
        <authorList>
            <consortium name="International rice genome sequencing project (IRGSP)"/>
            <person name="Matsumoto T."/>
            <person name="Wu J."/>
            <person name="Kanamori H."/>
            <person name="Katayose Y."/>
            <person name="Fujisawa M."/>
            <person name="Namiki N."/>
            <person name="Mizuno H."/>
            <person name="Yamamoto K."/>
            <person name="Antonio B.A."/>
            <person name="Baba T."/>
            <person name="Sakata K."/>
            <person name="Nagamura Y."/>
            <person name="Aoki H."/>
            <person name="Arikawa K."/>
            <person name="Arita K."/>
            <person name="Bito T."/>
            <person name="Chiden Y."/>
            <person name="Fujitsuka N."/>
            <person name="Fukunaka R."/>
            <person name="Hamada M."/>
            <person name="Harada C."/>
            <person name="Hayashi A."/>
            <person name="Hijishita S."/>
            <person name="Honda M."/>
            <person name="Hosokawa S."/>
            <person name="Ichikawa Y."/>
            <person name="Idonuma A."/>
            <person name="Iijima M."/>
            <person name="Ikeda M."/>
            <person name="Ikeno M."/>
            <person name="Ito K."/>
            <person name="Ito S."/>
            <person name="Ito T."/>
            <person name="Ito Y."/>
            <person name="Ito Y."/>
            <person name="Iwabuchi A."/>
            <person name="Kamiya K."/>
            <person name="Karasawa W."/>
            <person name="Kurita K."/>
            <person name="Katagiri S."/>
            <person name="Kikuta A."/>
            <person name="Kobayashi H."/>
            <person name="Kobayashi N."/>
            <person name="Machita K."/>
            <person name="Maehara T."/>
            <person name="Masukawa M."/>
            <person name="Mizubayashi T."/>
            <person name="Mukai Y."/>
            <person name="Nagasaki H."/>
            <person name="Nagata Y."/>
            <person name="Naito S."/>
            <person name="Nakashima M."/>
            <person name="Nakama Y."/>
            <person name="Nakamichi Y."/>
            <person name="Nakamura M."/>
            <person name="Meguro A."/>
            <person name="Negishi M."/>
            <person name="Ohta I."/>
            <person name="Ohta T."/>
            <person name="Okamoto M."/>
            <person name="Ono N."/>
            <person name="Saji S."/>
            <person name="Sakaguchi M."/>
            <person name="Sakai K."/>
            <person name="Shibata M."/>
            <person name="Shimokawa T."/>
            <person name="Song J."/>
            <person name="Takazaki Y."/>
            <person name="Terasawa K."/>
            <person name="Tsugane M."/>
            <person name="Tsuji K."/>
            <person name="Ueda S."/>
            <person name="Waki K."/>
            <person name="Yamagata H."/>
            <person name="Yamamoto M."/>
            <person name="Yamamoto S."/>
            <person name="Yamane H."/>
            <person name="Yoshiki S."/>
            <person name="Yoshihara R."/>
            <person name="Yukawa K."/>
            <person name="Zhong H."/>
            <person name="Yano M."/>
            <person name="Yuan Q."/>
            <person name="Ouyang S."/>
            <person name="Liu J."/>
            <person name="Jones K.M."/>
            <person name="Gansberger K."/>
            <person name="Moffat K."/>
            <person name="Hill J."/>
            <person name="Bera J."/>
            <person name="Fadrosh D."/>
            <person name="Jin S."/>
            <person name="Johri S."/>
            <person name="Kim M."/>
            <person name="Overton L."/>
            <person name="Reardon M."/>
            <person name="Tsitrin T."/>
            <person name="Vuong H."/>
            <person name="Weaver B."/>
            <person name="Ciecko A."/>
            <person name="Tallon L."/>
            <person name="Jackson J."/>
            <person name="Pai G."/>
            <person name="Aken S.V."/>
            <person name="Utterback T."/>
            <person name="Reidmuller S."/>
            <person name="Feldblyum T."/>
            <person name="Hsiao J."/>
            <person name="Zismann V."/>
            <person name="Iobst S."/>
            <person name="de Vazeille A.R."/>
            <person name="Buell C.R."/>
            <person name="Ying K."/>
            <person name="Li Y."/>
            <person name="Lu T."/>
            <person name="Huang Y."/>
            <person name="Zhao Q."/>
            <person name="Feng Q."/>
            <person name="Zhang L."/>
            <person name="Zhu J."/>
            <person name="Weng Q."/>
            <person name="Mu J."/>
            <person name="Lu Y."/>
            <person name="Fan D."/>
            <person name="Liu Y."/>
            <person name="Guan J."/>
            <person name="Zhang Y."/>
            <person name="Yu S."/>
            <person name="Liu X."/>
            <person name="Zhang Y."/>
            <person name="Hong G."/>
            <person name="Han B."/>
            <person name="Choisne N."/>
            <person name="Demange N."/>
            <person name="Orjeda G."/>
            <person name="Samain S."/>
            <person name="Cattolico L."/>
            <person name="Pelletier E."/>
            <person name="Couloux A."/>
            <person name="Segurens B."/>
            <person name="Wincker P."/>
            <person name="D'Hont A."/>
            <person name="Scarpelli C."/>
            <person name="Weissenbach J."/>
            <person name="Salanoubat M."/>
            <person name="Quetier F."/>
            <person name="Yu Y."/>
            <person name="Kim H.R."/>
            <person name="Rambo T."/>
            <person name="Currie J."/>
            <person name="Collura K."/>
            <person name="Luo M."/>
            <person name="Yang T."/>
            <person name="Ammiraju J.S.S."/>
            <person name="Engler F."/>
            <person name="Soderlund C."/>
            <person name="Wing R.A."/>
            <person name="Palmer L.E."/>
            <person name="de la Bastide M."/>
            <person name="Spiegel L."/>
            <person name="Nascimento L."/>
            <person name="Zutavern T."/>
            <person name="O'Shaughnessy A."/>
            <person name="Dike S."/>
            <person name="Dedhia N."/>
            <person name="Preston R."/>
            <person name="Balija V."/>
            <person name="McCombie W.R."/>
            <person name="Chow T."/>
            <person name="Chen H."/>
            <person name="Chung M."/>
            <person name="Chen C."/>
            <person name="Shaw J."/>
            <person name="Wu H."/>
            <person name="Hsiao K."/>
            <person name="Chao Y."/>
            <person name="Chu M."/>
            <person name="Cheng C."/>
            <person name="Hour A."/>
            <person name="Lee P."/>
            <person name="Lin S."/>
            <person name="Lin Y."/>
            <person name="Liou J."/>
            <person name="Liu S."/>
            <person name="Hsing Y."/>
            <person name="Raghuvanshi S."/>
            <person name="Mohanty A."/>
            <person name="Bharti A.K."/>
            <person name="Gaur A."/>
            <person name="Gupta V."/>
            <person name="Kumar D."/>
            <person name="Ravi V."/>
            <person name="Vij S."/>
            <person name="Kapur A."/>
            <person name="Khurana P."/>
            <person name="Khurana P."/>
            <person name="Khurana J.P."/>
            <person name="Tyagi A.K."/>
            <person name="Gaikwad K."/>
            <person name="Singh A."/>
            <person name="Dalal V."/>
            <person name="Srivastava S."/>
            <person name="Dixit A."/>
            <person name="Pal A.K."/>
            <person name="Ghazi I.A."/>
            <person name="Yadav M."/>
            <person name="Pandit A."/>
            <person name="Bhargava A."/>
            <person name="Sureshbabu K."/>
            <person name="Batra K."/>
            <person name="Sharma T.R."/>
            <person name="Mohapatra T."/>
            <person name="Singh N.K."/>
            <person name="Messing J."/>
            <person name="Nelson A.B."/>
            <person name="Fuks G."/>
            <person name="Kavchok S."/>
            <person name="Keizer G."/>
            <person name="Linton E."/>
            <person name="Llaca V."/>
            <person name="Song R."/>
            <person name="Tanyolac B."/>
            <person name="Young S."/>
            <person name="Ho-Il K."/>
            <person name="Hahn J.H."/>
            <person name="Sangsakoo G."/>
            <person name="Vanavichit A."/>
            <person name="de Mattos Luiz.A.T."/>
            <person name="Zimmer P.D."/>
            <person name="Malone G."/>
            <person name="Dellagostin O."/>
            <person name="de Oliveira A.C."/>
            <person name="Bevan M."/>
            <person name="Bancroft I."/>
            <person name="Minx P."/>
            <person name="Cordum H."/>
            <person name="Wilson R."/>
            <person name="Cheng Z."/>
            <person name="Jin W."/>
            <person name="Jiang J."/>
            <person name="Leong S.A."/>
            <person name="Iwama H."/>
            <person name="Gojobori T."/>
            <person name="Itoh T."/>
            <person name="Niimura Y."/>
            <person name="Fujii Y."/>
            <person name="Habara T."/>
            <person name="Sakai H."/>
            <person name="Sato Y."/>
            <person name="Wilson G."/>
            <person name="Kumar K."/>
            <person name="McCouch S."/>
            <person name="Juretic N."/>
            <person name="Hoen D."/>
            <person name="Wright S."/>
            <person name="Bruskiewich R."/>
            <person name="Bureau T."/>
            <person name="Miyao A."/>
            <person name="Hirochika H."/>
            <person name="Nishikawa T."/>
            <person name="Kadowaki K."/>
            <person name="Sugiura M."/>
            <person name="Burr B."/>
            <person name="Sasaki T."/>
        </authorList>
    </citation>
    <scope>NUCLEOTIDE SEQUENCE [LARGE SCALE GENOMIC DNA]</scope>
    <source>
        <strain evidence="3">cv. Nipponbare</strain>
    </source>
</reference>
<keyword evidence="3" id="KW-1185">Reference proteome</keyword>
<feature type="compositionally biased region" description="Basic and acidic residues" evidence="1">
    <location>
        <begin position="93"/>
        <end position="112"/>
    </location>
</feature>
<proteinExistence type="predicted"/>
<name>A0A0P0WY59_ORYSJ</name>
<dbReference type="AlphaFoldDB" id="A0A0P0WY59"/>
<evidence type="ECO:0000313" key="3">
    <source>
        <dbReference type="Proteomes" id="UP000059680"/>
    </source>
</evidence>
<dbReference type="EMBL" id="AP014962">
    <property type="protein sequence ID" value="BAS98375.1"/>
    <property type="molecule type" value="Genomic_DNA"/>
</dbReference>
<evidence type="ECO:0000313" key="2">
    <source>
        <dbReference type="EMBL" id="BAS98375.1"/>
    </source>
</evidence>
<feature type="non-terminal residue" evidence="2">
    <location>
        <position position="1"/>
    </location>
</feature>
<evidence type="ECO:0000256" key="1">
    <source>
        <dbReference type="SAM" id="MobiDB-lite"/>
    </source>
</evidence>
<feature type="region of interest" description="Disordered" evidence="1">
    <location>
        <begin position="83"/>
        <end position="115"/>
    </location>
</feature>
<dbReference type="Gramene" id="Os06t0582400-01">
    <property type="protein sequence ID" value="Os06t0582400-01"/>
    <property type="gene ID" value="Os06g0582400"/>
</dbReference>
<gene>
    <name evidence="2" type="ordered locus">Os06g0582400</name>
    <name evidence="2" type="ORF">OSNPB_060582400</name>
</gene>